<gene>
    <name evidence="1" type="ORF">CR513_45387</name>
</gene>
<sequence length="172" mass="19620">MSCRDLQRPFLWWPPPGTLPALRKLPQHPLKRWCLKRRLPRRSQLSPPNLIHPLVHRERPLMLLWKERLKRKAKLLPNLCFNLLLPLHTGPKVIITSGLNTPLLQLPPSELSCFAGPPTKPSLWGLGLDIKALLPQDFIPQHDRGLLLSAEVENSIDMMAAYHICSLATLKV</sequence>
<accession>A0A371F948</accession>
<evidence type="ECO:0000313" key="1">
    <source>
        <dbReference type="EMBL" id="RDX74815.1"/>
    </source>
</evidence>
<feature type="non-terminal residue" evidence="1">
    <location>
        <position position="1"/>
    </location>
</feature>
<dbReference type="Proteomes" id="UP000257109">
    <property type="component" value="Unassembled WGS sequence"/>
</dbReference>
<evidence type="ECO:0000313" key="2">
    <source>
        <dbReference type="Proteomes" id="UP000257109"/>
    </source>
</evidence>
<keyword evidence="2" id="KW-1185">Reference proteome</keyword>
<dbReference type="AlphaFoldDB" id="A0A371F948"/>
<protein>
    <submittedName>
        <fullName evidence="1">Uncharacterized protein</fullName>
    </submittedName>
</protein>
<organism evidence="1 2">
    <name type="scientific">Mucuna pruriens</name>
    <name type="common">Velvet bean</name>
    <name type="synonym">Dolichos pruriens</name>
    <dbReference type="NCBI Taxonomy" id="157652"/>
    <lineage>
        <taxon>Eukaryota</taxon>
        <taxon>Viridiplantae</taxon>
        <taxon>Streptophyta</taxon>
        <taxon>Embryophyta</taxon>
        <taxon>Tracheophyta</taxon>
        <taxon>Spermatophyta</taxon>
        <taxon>Magnoliopsida</taxon>
        <taxon>eudicotyledons</taxon>
        <taxon>Gunneridae</taxon>
        <taxon>Pentapetalae</taxon>
        <taxon>rosids</taxon>
        <taxon>fabids</taxon>
        <taxon>Fabales</taxon>
        <taxon>Fabaceae</taxon>
        <taxon>Papilionoideae</taxon>
        <taxon>50 kb inversion clade</taxon>
        <taxon>NPAAA clade</taxon>
        <taxon>indigoferoid/millettioid clade</taxon>
        <taxon>Phaseoleae</taxon>
        <taxon>Mucuna</taxon>
    </lineage>
</organism>
<name>A0A371F948_MUCPR</name>
<proteinExistence type="predicted"/>
<dbReference type="EMBL" id="QJKJ01010050">
    <property type="protein sequence ID" value="RDX74815.1"/>
    <property type="molecule type" value="Genomic_DNA"/>
</dbReference>
<reference evidence="1" key="1">
    <citation type="submission" date="2018-05" db="EMBL/GenBank/DDBJ databases">
        <title>Draft genome of Mucuna pruriens seed.</title>
        <authorList>
            <person name="Nnadi N.E."/>
            <person name="Vos R."/>
            <person name="Hasami M.H."/>
            <person name="Devisetty U.K."/>
            <person name="Aguiy J.C."/>
        </authorList>
    </citation>
    <scope>NUCLEOTIDE SEQUENCE [LARGE SCALE GENOMIC DNA]</scope>
    <source>
        <strain evidence="1">JCA_2017</strain>
    </source>
</reference>
<comment type="caution">
    <text evidence="1">The sequence shown here is derived from an EMBL/GenBank/DDBJ whole genome shotgun (WGS) entry which is preliminary data.</text>
</comment>